<evidence type="ECO:0000256" key="1">
    <source>
        <dbReference type="ARBA" id="ARBA00000900"/>
    </source>
</evidence>
<gene>
    <name evidence="7" type="ORF">CKAN_00345800</name>
</gene>
<dbReference type="PANTHER" id="PTHR22849:SF139">
    <property type="entry name" value="U-BOX DOMAIN-CONTAINING PROTEIN"/>
    <property type="match status" value="1"/>
</dbReference>
<dbReference type="Proteomes" id="UP000283530">
    <property type="component" value="Unassembled WGS sequence"/>
</dbReference>
<name>A0A443N9B3_9MAGN</name>
<dbReference type="PROSITE" id="PS51698">
    <property type="entry name" value="U_BOX"/>
    <property type="match status" value="1"/>
</dbReference>
<evidence type="ECO:0000259" key="6">
    <source>
        <dbReference type="PROSITE" id="PS51698"/>
    </source>
</evidence>
<evidence type="ECO:0000256" key="2">
    <source>
        <dbReference type="ARBA" id="ARBA00004906"/>
    </source>
</evidence>
<dbReference type="InterPro" id="IPR045185">
    <property type="entry name" value="PUB22/23/24-like"/>
</dbReference>
<dbReference type="Gene3D" id="1.25.10.10">
    <property type="entry name" value="Leucine-rich Repeat Variant"/>
    <property type="match status" value="1"/>
</dbReference>
<feature type="domain" description="U-box" evidence="6">
    <location>
        <begin position="27"/>
        <end position="101"/>
    </location>
</feature>
<dbReference type="InterPro" id="IPR003613">
    <property type="entry name" value="Ubox_domain"/>
</dbReference>
<dbReference type="UniPathway" id="UPA00143"/>
<dbReference type="Pfam" id="PF04564">
    <property type="entry name" value="U-box"/>
    <property type="match status" value="1"/>
</dbReference>
<dbReference type="SUPFAM" id="SSF57850">
    <property type="entry name" value="RING/U-box"/>
    <property type="match status" value="1"/>
</dbReference>
<dbReference type="OrthoDB" id="10064100at2759"/>
<comment type="catalytic activity">
    <reaction evidence="1 5">
        <text>S-ubiquitinyl-[E2 ubiquitin-conjugating enzyme]-L-cysteine + [acceptor protein]-L-lysine = [E2 ubiquitin-conjugating enzyme]-L-cysteine + N(6)-ubiquitinyl-[acceptor protein]-L-lysine.</text>
        <dbReference type="EC" id="2.3.2.27"/>
    </reaction>
</comment>
<sequence>MFTIRRVCRRNRPAPVKVTVDSAVDLPIPAHFRCPISLDLMKDPVTISTGITYDRQSIETWLDAGNRTCPVTKQEIKSLELIPNHTILRIIQNWCVENQSLGVERIPTPRIPATQVEVSKILMEIEKASREGDLIQCGKLVKKMNVLGRESDRNRRCIVAIGTTSGVLSAAFESFASASEDNYAEGMEEILSMLAWMFPLDEEARSHLLSQASLHWMVWFLNCGNLAGRRNAALVVKELASSSEQQVLDSLTEIEGLIEALFKVLKEPICPMTTKASLMAVFYFVSSPTSSSKTASRFIEIGLVPLLLEMLVGSDKSVCEKALGVLDGIFGWEEGREKAYNHALTVPVLVKKILRVSDLATEFAISALWKLCSNYRGEDGGFLVETLQVGAFQKVLVVLQVGCSEKTKEKASGLLKLLNANRMSGECNDSMDFKYLKRPF</sequence>
<proteinExistence type="predicted"/>
<comment type="function">
    <text evidence="5">Functions as an E3 ubiquitin ligase.</text>
</comment>
<dbReference type="STRING" id="337451.A0A443N9B3"/>
<accession>A0A443N9B3</accession>
<dbReference type="GO" id="GO:0061630">
    <property type="term" value="F:ubiquitin protein ligase activity"/>
    <property type="evidence" value="ECO:0007669"/>
    <property type="project" value="UniProtKB-UniRule"/>
</dbReference>
<evidence type="ECO:0000256" key="3">
    <source>
        <dbReference type="ARBA" id="ARBA00022679"/>
    </source>
</evidence>
<protein>
    <recommendedName>
        <fullName evidence="5 6">U-box domain-containing protein</fullName>
        <ecNumber evidence="5">2.3.2.27</ecNumber>
    </recommendedName>
    <alternativeName>
        <fullName evidence="5">RING-type E3 ubiquitin transferase PUB</fullName>
    </alternativeName>
</protein>
<comment type="pathway">
    <text evidence="2 5">Protein modification; protein ubiquitination.</text>
</comment>
<evidence type="ECO:0000256" key="4">
    <source>
        <dbReference type="ARBA" id="ARBA00022786"/>
    </source>
</evidence>
<keyword evidence="8" id="KW-1185">Reference proteome</keyword>
<evidence type="ECO:0000313" key="7">
    <source>
        <dbReference type="EMBL" id="RWR75093.1"/>
    </source>
</evidence>
<dbReference type="FunFam" id="3.30.40.10:FF:000442">
    <property type="entry name" value="RING-type E3 ubiquitin transferase"/>
    <property type="match status" value="1"/>
</dbReference>
<evidence type="ECO:0000256" key="5">
    <source>
        <dbReference type="RuleBase" id="RU369093"/>
    </source>
</evidence>
<dbReference type="InterPro" id="IPR016024">
    <property type="entry name" value="ARM-type_fold"/>
</dbReference>
<dbReference type="PANTHER" id="PTHR22849">
    <property type="entry name" value="WDSAM1 PROTEIN"/>
    <property type="match status" value="1"/>
</dbReference>
<dbReference type="EC" id="2.3.2.27" evidence="5"/>
<dbReference type="AlphaFoldDB" id="A0A443N9B3"/>
<evidence type="ECO:0000313" key="8">
    <source>
        <dbReference type="Proteomes" id="UP000283530"/>
    </source>
</evidence>
<dbReference type="InterPro" id="IPR011989">
    <property type="entry name" value="ARM-like"/>
</dbReference>
<dbReference type="GO" id="GO:0016567">
    <property type="term" value="P:protein ubiquitination"/>
    <property type="evidence" value="ECO:0007669"/>
    <property type="project" value="UniProtKB-UniRule"/>
</dbReference>
<dbReference type="Pfam" id="PF25598">
    <property type="entry name" value="ARM_PUB"/>
    <property type="match status" value="1"/>
</dbReference>
<comment type="caution">
    <text evidence="7">The sequence shown here is derived from an EMBL/GenBank/DDBJ whole genome shotgun (WGS) entry which is preliminary data.</text>
</comment>
<dbReference type="CDD" id="cd16664">
    <property type="entry name" value="RING-Ubox_PUB"/>
    <property type="match status" value="1"/>
</dbReference>
<organism evidence="7 8">
    <name type="scientific">Cinnamomum micranthum f. kanehirae</name>
    <dbReference type="NCBI Taxonomy" id="337451"/>
    <lineage>
        <taxon>Eukaryota</taxon>
        <taxon>Viridiplantae</taxon>
        <taxon>Streptophyta</taxon>
        <taxon>Embryophyta</taxon>
        <taxon>Tracheophyta</taxon>
        <taxon>Spermatophyta</taxon>
        <taxon>Magnoliopsida</taxon>
        <taxon>Magnoliidae</taxon>
        <taxon>Laurales</taxon>
        <taxon>Lauraceae</taxon>
        <taxon>Cinnamomum</taxon>
    </lineage>
</organism>
<keyword evidence="4 5" id="KW-0833">Ubl conjugation pathway</keyword>
<dbReference type="InterPro" id="IPR058678">
    <property type="entry name" value="ARM_PUB"/>
</dbReference>
<dbReference type="EMBL" id="QPKB01000001">
    <property type="protein sequence ID" value="RWR75093.1"/>
    <property type="molecule type" value="Genomic_DNA"/>
</dbReference>
<dbReference type="Gene3D" id="3.30.40.10">
    <property type="entry name" value="Zinc/RING finger domain, C3HC4 (zinc finger)"/>
    <property type="match status" value="1"/>
</dbReference>
<dbReference type="InterPro" id="IPR013083">
    <property type="entry name" value="Znf_RING/FYVE/PHD"/>
</dbReference>
<reference evidence="7 8" key="1">
    <citation type="journal article" date="2019" name="Nat. Plants">
        <title>Stout camphor tree genome fills gaps in understanding of flowering plant genome evolution.</title>
        <authorList>
            <person name="Chaw S.M."/>
            <person name="Liu Y.C."/>
            <person name="Wu Y.W."/>
            <person name="Wang H.Y."/>
            <person name="Lin C.I."/>
            <person name="Wu C.S."/>
            <person name="Ke H.M."/>
            <person name="Chang L.Y."/>
            <person name="Hsu C.Y."/>
            <person name="Yang H.T."/>
            <person name="Sudianto E."/>
            <person name="Hsu M.H."/>
            <person name="Wu K.P."/>
            <person name="Wang L.N."/>
            <person name="Leebens-Mack J.H."/>
            <person name="Tsai I.J."/>
        </authorList>
    </citation>
    <scope>NUCLEOTIDE SEQUENCE [LARGE SCALE GENOMIC DNA]</scope>
    <source>
        <strain evidence="8">cv. Chaw 1501</strain>
        <tissue evidence="7">Young leaves</tissue>
    </source>
</reference>
<dbReference type="SMART" id="SM00504">
    <property type="entry name" value="Ubox"/>
    <property type="match status" value="1"/>
</dbReference>
<dbReference type="InterPro" id="IPR045210">
    <property type="entry name" value="RING-Ubox_PUB"/>
</dbReference>
<dbReference type="SUPFAM" id="SSF48371">
    <property type="entry name" value="ARM repeat"/>
    <property type="match status" value="1"/>
</dbReference>
<keyword evidence="3 5" id="KW-0808">Transferase</keyword>